<proteinExistence type="predicted"/>
<dbReference type="EMBL" id="BMAV01000526">
    <property type="protein sequence ID" value="GFY37852.1"/>
    <property type="molecule type" value="Genomic_DNA"/>
</dbReference>
<sequence>MRRNICPLTKEGMSQGPGFLRSFLLHTGSPNPLSRSSTIASNLFSLFPGFSGRHPLVPGISPILLFLQNLEIIPKPIDTLWASSYTSILPE</sequence>
<comment type="caution">
    <text evidence="1">The sequence shown here is derived from an EMBL/GenBank/DDBJ whole genome shotgun (WGS) entry which is preliminary data.</text>
</comment>
<gene>
    <name evidence="1" type="ORF">TNIN_235231</name>
</gene>
<keyword evidence="2" id="KW-1185">Reference proteome</keyword>
<reference evidence="1" key="1">
    <citation type="submission" date="2020-08" db="EMBL/GenBank/DDBJ databases">
        <title>Multicomponent nature underlies the extraordinary mechanical properties of spider dragline silk.</title>
        <authorList>
            <person name="Kono N."/>
            <person name="Nakamura H."/>
            <person name="Mori M."/>
            <person name="Yoshida Y."/>
            <person name="Ohtoshi R."/>
            <person name="Malay A.D."/>
            <person name="Moran D.A.P."/>
            <person name="Tomita M."/>
            <person name="Numata K."/>
            <person name="Arakawa K."/>
        </authorList>
    </citation>
    <scope>NUCLEOTIDE SEQUENCE</scope>
</reference>
<dbReference type="Proteomes" id="UP000886998">
    <property type="component" value="Unassembled WGS sequence"/>
</dbReference>
<evidence type="ECO:0000313" key="1">
    <source>
        <dbReference type="EMBL" id="GFY37852.1"/>
    </source>
</evidence>
<name>A0A8X6WME2_9ARAC</name>
<dbReference type="AlphaFoldDB" id="A0A8X6WME2"/>
<evidence type="ECO:0000313" key="2">
    <source>
        <dbReference type="Proteomes" id="UP000886998"/>
    </source>
</evidence>
<organism evidence="1 2">
    <name type="scientific">Trichonephila inaurata madagascariensis</name>
    <dbReference type="NCBI Taxonomy" id="2747483"/>
    <lineage>
        <taxon>Eukaryota</taxon>
        <taxon>Metazoa</taxon>
        <taxon>Ecdysozoa</taxon>
        <taxon>Arthropoda</taxon>
        <taxon>Chelicerata</taxon>
        <taxon>Arachnida</taxon>
        <taxon>Araneae</taxon>
        <taxon>Araneomorphae</taxon>
        <taxon>Entelegynae</taxon>
        <taxon>Araneoidea</taxon>
        <taxon>Nephilidae</taxon>
        <taxon>Trichonephila</taxon>
        <taxon>Trichonephila inaurata</taxon>
    </lineage>
</organism>
<protein>
    <submittedName>
        <fullName evidence="1">Uncharacterized protein</fullName>
    </submittedName>
</protein>
<accession>A0A8X6WME2</accession>